<reference evidence="1 3" key="1">
    <citation type="submission" date="2023-07" db="EMBL/GenBank/DDBJ databases">
        <title>Sorghum-associated microbial communities from plants grown in Nebraska, USA.</title>
        <authorList>
            <person name="Schachtman D."/>
        </authorList>
    </citation>
    <scope>NUCLEOTIDE SEQUENCE</scope>
    <source>
        <strain evidence="2 3">BE105</strain>
        <strain evidence="1">BE69</strain>
    </source>
</reference>
<proteinExistence type="predicted"/>
<keyword evidence="3" id="KW-1185">Reference proteome</keyword>
<dbReference type="EMBL" id="JAVDTS010000003">
    <property type="protein sequence ID" value="MDR6837828.1"/>
    <property type="molecule type" value="Genomic_DNA"/>
</dbReference>
<sequence>MTSPTRRLSLEEVLDEFFFSADKPSPAMVLRACEAHPQYREDILEFAALWSVHDASPETLAAEIANVSEETVSRLQSFVLNRLHELDNGAGANSQAEAARKAVESLAGKRLKQAAAAAGLGASALLLTKVLTKSIVDVPIKVLSDLAAHLDVALDGLQRCLGPELAGTKSYRSKAAPNASSQETWKAAVQSLSVSDEEKRRLLALQQVREGDS</sequence>
<dbReference type="AlphaFoldDB" id="A0AAJ2BT66"/>
<evidence type="ECO:0000313" key="2">
    <source>
        <dbReference type="EMBL" id="MDR6837828.1"/>
    </source>
</evidence>
<comment type="caution">
    <text evidence="1">The sequence shown here is derived from an EMBL/GenBank/DDBJ whole genome shotgun (WGS) entry which is preliminary data.</text>
</comment>
<dbReference type="EMBL" id="JAVDTL010000005">
    <property type="protein sequence ID" value="MDR6768142.1"/>
    <property type="molecule type" value="Genomic_DNA"/>
</dbReference>
<name>A0AAJ2BT66_ACIDE</name>
<evidence type="ECO:0000313" key="3">
    <source>
        <dbReference type="Proteomes" id="UP001249076"/>
    </source>
</evidence>
<organism evidence="1 4">
    <name type="scientific">Acidovorax delafieldii</name>
    <name type="common">Pseudomonas delafieldii</name>
    <dbReference type="NCBI Taxonomy" id="47920"/>
    <lineage>
        <taxon>Bacteria</taxon>
        <taxon>Pseudomonadati</taxon>
        <taxon>Pseudomonadota</taxon>
        <taxon>Betaproteobacteria</taxon>
        <taxon>Burkholderiales</taxon>
        <taxon>Comamonadaceae</taxon>
        <taxon>Acidovorax</taxon>
    </lineage>
</organism>
<gene>
    <name evidence="1" type="ORF">J2W88_003444</name>
    <name evidence="2" type="ORF">J2W93_002666</name>
</gene>
<dbReference type="Proteomes" id="UP001249076">
    <property type="component" value="Unassembled WGS sequence"/>
</dbReference>
<evidence type="ECO:0000313" key="4">
    <source>
        <dbReference type="Proteomes" id="UP001253458"/>
    </source>
</evidence>
<evidence type="ECO:0000313" key="1">
    <source>
        <dbReference type="EMBL" id="MDR6768142.1"/>
    </source>
</evidence>
<protein>
    <submittedName>
        <fullName evidence="1">Uncharacterized protein</fullName>
    </submittedName>
</protein>
<dbReference type="RefSeq" id="WP_209818000.1">
    <property type="nucleotide sequence ID" value="NZ_JAVDTL010000005.1"/>
</dbReference>
<dbReference type="Proteomes" id="UP001253458">
    <property type="component" value="Unassembled WGS sequence"/>
</dbReference>
<accession>A0AAJ2BT66</accession>